<dbReference type="PANTHER" id="PTHR30041">
    <property type="entry name" value="ARSENATE REDUCTASE"/>
    <property type="match status" value="1"/>
</dbReference>
<organism evidence="3 4">
    <name type="scientific">Noviherbaspirillum saxi</name>
    <dbReference type="NCBI Taxonomy" id="2320863"/>
    <lineage>
        <taxon>Bacteria</taxon>
        <taxon>Pseudomonadati</taxon>
        <taxon>Pseudomonadota</taxon>
        <taxon>Betaproteobacteria</taxon>
        <taxon>Burkholderiales</taxon>
        <taxon>Oxalobacteraceae</taxon>
        <taxon>Noviherbaspirillum</taxon>
    </lineage>
</organism>
<dbReference type="Proteomes" id="UP000265955">
    <property type="component" value="Unassembled WGS sequence"/>
</dbReference>
<evidence type="ECO:0000313" key="4">
    <source>
        <dbReference type="Proteomes" id="UP000265955"/>
    </source>
</evidence>
<comment type="similarity">
    <text evidence="1 2">Belongs to the ArsC family.</text>
</comment>
<evidence type="ECO:0000256" key="2">
    <source>
        <dbReference type="PROSITE-ProRule" id="PRU01282"/>
    </source>
</evidence>
<evidence type="ECO:0000256" key="1">
    <source>
        <dbReference type="ARBA" id="ARBA00007198"/>
    </source>
</evidence>
<evidence type="ECO:0000313" key="3">
    <source>
        <dbReference type="EMBL" id="RJF99764.1"/>
    </source>
</evidence>
<sequence length="119" mass="13279">MLTIYHNSNCSKSREALVRVEHYARQHDLPVKVVNYLETPLNMTQLSSLQELLGVGAHDLVRANEEEYAALGLEQADDITLLKAIAATPKLLQRPIVVFGEKAIIARPPELLGRLLPQE</sequence>
<keyword evidence="4" id="KW-1185">Reference proteome</keyword>
<dbReference type="InterPro" id="IPR036249">
    <property type="entry name" value="Thioredoxin-like_sf"/>
</dbReference>
<dbReference type="PANTHER" id="PTHR30041:SF4">
    <property type="entry name" value="ARSENATE REDUCTASE"/>
    <property type="match status" value="1"/>
</dbReference>
<dbReference type="InterPro" id="IPR006660">
    <property type="entry name" value="Arsenate_reductase-like"/>
</dbReference>
<gene>
    <name evidence="3" type="ORF">D3871_15465</name>
</gene>
<accession>A0A3A3FWP9</accession>
<dbReference type="Pfam" id="PF03960">
    <property type="entry name" value="ArsC"/>
    <property type="match status" value="1"/>
</dbReference>
<dbReference type="AlphaFoldDB" id="A0A3A3FWP9"/>
<proteinExistence type="inferred from homology"/>
<reference evidence="4" key="1">
    <citation type="submission" date="2018-09" db="EMBL/GenBank/DDBJ databases">
        <authorList>
            <person name="Zhu H."/>
        </authorList>
    </citation>
    <scope>NUCLEOTIDE SEQUENCE [LARGE SCALE GENOMIC DNA]</scope>
    <source>
        <strain evidence="4">K1R23-30</strain>
    </source>
</reference>
<dbReference type="RefSeq" id="WP_119770099.1">
    <property type="nucleotide sequence ID" value="NZ_QYUO01000001.1"/>
</dbReference>
<name>A0A3A3FWP9_9BURK</name>
<dbReference type="OrthoDB" id="9790554at2"/>
<dbReference type="Gene3D" id="3.40.30.10">
    <property type="entry name" value="Glutaredoxin"/>
    <property type="match status" value="1"/>
</dbReference>
<comment type="caution">
    <text evidence="3">The sequence shown here is derived from an EMBL/GenBank/DDBJ whole genome shotgun (WGS) entry which is preliminary data.</text>
</comment>
<dbReference type="EMBL" id="QYUO01000001">
    <property type="protein sequence ID" value="RJF99764.1"/>
    <property type="molecule type" value="Genomic_DNA"/>
</dbReference>
<dbReference type="PROSITE" id="PS51353">
    <property type="entry name" value="ARSC"/>
    <property type="match status" value="1"/>
</dbReference>
<protein>
    <submittedName>
        <fullName evidence="3">Arsenate reductase (Glutaredoxin)</fullName>
    </submittedName>
</protein>
<dbReference type="SUPFAM" id="SSF52833">
    <property type="entry name" value="Thioredoxin-like"/>
    <property type="match status" value="1"/>
</dbReference>